<protein>
    <submittedName>
        <fullName evidence="7">RNA polymerase sigma-70 factor</fullName>
    </submittedName>
</protein>
<sequence>MRNQDYSILIRELKAGKESAFDSLFRLFYQDLCRFACSFLNDPMMAEDVVQGIFEKIWTRKKFIDESQQLDHYLYVSVRNACYTFLKNKKEHVKLDEVDSRKTYTEEISSDSDGLQIIRRMIEELPFQCRVIFKLVVLEEMKYQEVATYLDLSVNTVKTQMKIAYKILREKLRPYHALLLVFYLSRHFFSR</sequence>
<evidence type="ECO:0000256" key="1">
    <source>
        <dbReference type="ARBA" id="ARBA00010641"/>
    </source>
</evidence>
<organism evidence="7 8">
    <name type="scientific">Odoribacter splanchnicus</name>
    <dbReference type="NCBI Taxonomy" id="28118"/>
    <lineage>
        <taxon>Bacteria</taxon>
        <taxon>Pseudomonadati</taxon>
        <taxon>Bacteroidota</taxon>
        <taxon>Bacteroidia</taxon>
        <taxon>Bacteroidales</taxon>
        <taxon>Odoribacteraceae</taxon>
        <taxon>Odoribacter</taxon>
    </lineage>
</organism>
<dbReference type="Proteomes" id="UP000284243">
    <property type="component" value="Unassembled WGS sequence"/>
</dbReference>
<dbReference type="InterPro" id="IPR013249">
    <property type="entry name" value="RNA_pol_sigma70_r4_t2"/>
</dbReference>
<dbReference type="EMBL" id="QRYC01000006">
    <property type="protein sequence ID" value="RGU57152.1"/>
    <property type="molecule type" value="Genomic_DNA"/>
</dbReference>
<keyword evidence="2" id="KW-0805">Transcription regulation</keyword>
<name>A0A412TTG3_9BACT</name>
<feature type="domain" description="RNA polymerase sigma-70 region 2" evidence="5">
    <location>
        <begin position="24"/>
        <end position="90"/>
    </location>
</feature>
<dbReference type="InterPro" id="IPR036388">
    <property type="entry name" value="WH-like_DNA-bd_sf"/>
</dbReference>
<evidence type="ECO:0000313" key="7">
    <source>
        <dbReference type="EMBL" id="RGU57152.1"/>
    </source>
</evidence>
<evidence type="ECO:0000256" key="4">
    <source>
        <dbReference type="ARBA" id="ARBA00023163"/>
    </source>
</evidence>
<evidence type="ECO:0000256" key="2">
    <source>
        <dbReference type="ARBA" id="ARBA00023015"/>
    </source>
</evidence>
<evidence type="ECO:0000259" key="6">
    <source>
        <dbReference type="Pfam" id="PF08281"/>
    </source>
</evidence>
<evidence type="ECO:0000256" key="3">
    <source>
        <dbReference type="ARBA" id="ARBA00023082"/>
    </source>
</evidence>
<dbReference type="InterPro" id="IPR013324">
    <property type="entry name" value="RNA_pol_sigma_r3/r4-like"/>
</dbReference>
<dbReference type="GO" id="GO:0016987">
    <property type="term" value="F:sigma factor activity"/>
    <property type="evidence" value="ECO:0007669"/>
    <property type="project" value="UniProtKB-KW"/>
</dbReference>
<dbReference type="NCBIfam" id="TIGR02937">
    <property type="entry name" value="sigma70-ECF"/>
    <property type="match status" value="1"/>
</dbReference>
<accession>A0A412TTG3</accession>
<dbReference type="Gene3D" id="1.10.10.10">
    <property type="entry name" value="Winged helix-like DNA-binding domain superfamily/Winged helix DNA-binding domain"/>
    <property type="match status" value="1"/>
</dbReference>
<comment type="similarity">
    <text evidence="1">Belongs to the sigma-70 factor family. ECF subfamily.</text>
</comment>
<dbReference type="InterPro" id="IPR014327">
    <property type="entry name" value="RNA_pol_sigma70_bacteroid"/>
</dbReference>
<dbReference type="Gene3D" id="1.10.1740.10">
    <property type="match status" value="1"/>
</dbReference>
<dbReference type="GO" id="GO:0003677">
    <property type="term" value="F:DNA binding"/>
    <property type="evidence" value="ECO:0007669"/>
    <property type="project" value="InterPro"/>
</dbReference>
<evidence type="ECO:0000259" key="5">
    <source>
        <dbReference type="Pfam" id="PF04542"/>
    </source>
</evidence>
<dbReference type="InterPro" id="IPR007627">
    <property type="entry name" value="RNA_pol_sigma70_r2"/>
</dbReference>
<keyword evidence="4" id="KW-0804">Transcription</keyword>
<dbReference type="InterPro" id="IPR039425">
    <property type="entry name" value="RNA_pol_sigma-70-like"/>
</dbReference>
<dbReference type="AlphaFoldDB" id="A0A412TTG3"/>
<reference evidence="7 8" key="1">
    <citation type="submission" date="2018-08" db="EMBL/GenBank/DDBJ databases">
        <title>A genome reference for cultivated species of the human gut microbiota.</title>
        <authorList>
            <person name="Zou Y."/>
            <person name="Xue W."/>
            <person name="Luo G."/>
        </authorList>
    </citation>
    <scope>NUCLEOTIDE SEQUENCE [LARGE SCALE GENOMIC DNA]</scope>
    <source>
        <strain evidence="7 8">AF16-14</strain>
    </source>
</reference>
<dbReference type="GO" id="GO:0006352">
    <property type="term" value="P:DNA-templated transcription initiation"/>
    <property type="evidence" value="ECO:0007669"/>
    <property type="project" value="InterPro"/>
</dbReference>
<dbReference type="InterPro" id="IPR013325">
    <property type="entry name" value="RNA_pol_sigma_r2"/>
</dbReference>
<dbReference type="PANTHER" id="PTHR43133:SF46">
    <property type="entry name" value="RNA POLYMERASE SIGMA-70 FACTOR ECF SUBFAMILY"/>
    <property type="match status" value="1"/>
</dbReference>
<gene>
    <name evidence="7" type="ORF">DWW57_06240</name>
</gene>
<dbReference type="Pfam" id="PF08281">
    <property type="entry name" value="Sigma70_r4_2"/>
    <property type="match status" value="1"/>
</dbReference>
<proteinExistence type="inferred from homology"/>
<dbReference type="InterPro" id="IPR014284">
    <property type="entry name" value="RNA_pol_sigma-70_dom"/>
</dbReference>
<dbReference type="SUPFAM" id="SSF88946">
    <property type="entry name" value="Sigma2 domain of RNA polymerase sigma factors"/>
    <property type="match status" value="1"/>
</dbReference>
<evidence type="ECO:0000313" key="8">
    <source>
        <dbReference type="Proteomes" id="UP000284243"/>
    </source>
</evidence>
<dbReference type="SUPFAM" id="SSF88659">
    <property type="entry name" value="Sigma3 and sigma4 domains of RNA polymerase sigma factors"/>
    <property type="match status" value="1"/>
</dbReference>
<dbReference type="NCBIfam" id="TIGR02985">
    <property type="entry name" value="Sig70_bacteroi1"/>
    <property type="match status" value="1"/>
</dbReference>
<dbReference type="PANTHER" id="PTHR43133">
    <property type="entry name" value="RNA POLYMERASE ECF-TYPE SIGMA FACTO"/>
    <property type="match status" value="1"/>
</dbReference>
<feature type="domain" description="RNA polymerase sigma factor 70 region 4 type 2" evidence="6">
    <location>
        <begin position="116"/>
        <end position="165"/>
    </location>
</feature>
<dbReference type="RefSeq" id="WP_087381938.1">
    <property type="nucleotide sequence ID" value="NZ_CABJFF010000005.1"/>
</dbReference>
<comment type="caution">
    <text evidence="7">The sequence shown here is derived from an EMBL/GenBank/DDBJ whole genome shotgun (WGS) entry which is preliminary data.</text>
</comment>
<dbReference type="Pfam" id="PF04542">
    <property type="entry name" value="Sigma70_r2"/>
    <property type="match status" value="1"/>
</dbReference>
<keyword evidence="3" id="KW-0731">Sigma factor</keyword>